<dbReference type="Gene3D" id="2.40.50.140">
    <property type="entry name" value="Nucleic acid-binding proteins"/>
    <property type="match status" value="1"/>
</dbReference>
<evidence type="ECO:0000313" key="5">
    <source>
        <dbReference type="EMBL" id="MBC2887923.1"/>
    </source>
</evidence>
<organism evidence="5 6">
    <name type="scientific">Gordonibacter massiliensis</name>
    <name type="common">ex Traore et al. 2017</name>
    <dbReference type="NCBI Taxonomy" id="1841863"/>
    <lineage>
        <taxon>Bacteria</taxon>
        <taxon>Bacillati</taxon>
        <taxon>Actinomycetota</taxon>
        <taxon>Coriobacteriia</taxon>
        <taxon>Eggerthellales</taxon>
        <taxon>Eggerthellaceae</taxon>
        <taxon>Gordonibacter</taxon>
    </lineage>
</organism>
<dbReference type="InterPro" id="IPR012340">
    <property type="entry name" value="NA-bd_OB-fold"/>
</dbReference>
<evidence type="ECO:0000259" key="4">
    <source>
        <dbReference type="PROSITE" id="PS50886"/>
    </source>
</evidence>
<keyword evidence="2 3" id="KW-0694">RNA-binding</keyword>
<gene>
    <name evidence="5" type="ORF">H7313_00885</name>
</gene>
<evidence type="ECO:0000256" key="2">
    <source>
        <dbReference type="ARBA" id="ARBA00022884"/>
    </source>
</evidence>
<protein>
    <submittedName>
        <fullName evidence="5">tRNA-binding protein</fullName>
    </submittedName>
</protein>
<proteinExistence type="predicted"/>
<accession>A0A842J802</accession>
<dbReference type="Proteomes" id="UP000587396">
    <property type="component" value="Unassembled WGS sequence"/>
</dbReference>
<evidence type="ECO:0000313" key="6">
    <source>
        <dbReference type="Proteomes" id="UP000587396"/>
    </source>
</evidence>
<keyword evidence="1 3" id="KW-0820">tRNA-binding</keyword>
<dbReference type="InterPro" id="IPR051270">
    <property type="entry name" value="Tyrosine-tRNA_ligase_regulator"/>
</dbReference>
<dbReference type="PANTHER" id="PTHR11586">
    <property type="entry name" value="TRNA-AMINOACYLATION COFACTOR ARC1 FAMILY MEMBER"/>
    <property type="match status" value="1"/>
</dbReference>
<reference evidence="5 6" key="1">
    <citation type="submission" date="2020-08" db="EMBL/GenBank/DDBJ databases">
        <authorList>
            <person name="Liu C."/>
            <person name="Sun Q."/>
        </authorList>
    </citation>
    <scope>NUCLEOTIDE SEQUENCE [LARGE SCALE GENOMIC DNA]</scope>
    <source>
        <strain evidence="5 6">N22</strain>
    </source>
</reference>
<dbReference type="PANTHER" id="PTHR11586:SF37">
    <property type="entry name" value="TRNA-BINDING DOMAIN-CONTAINING PROTEIN"/>
    <property type="match status" value="1"/>
</dbReference>
<dbReference type="AlphaFoldDB" id="A0A842J802"/>
<dbReference type="GO" id="GO:0000049">
    <property type="term" value="F:tRNA binding"/>
    <property type="evidence" value="ECO:0007669"/>
    <property type="project" value="UniProtKB-UniRule"/>
</dbReference>
<name>A0A842J802_9ACTN</name>
<dbReference type="SUPFAM" id="SSF50249">
    <property type="entry name" value="Nucleic acid-binding proteins"/>
    <property type="match status" value="1"/>
</dbReference>
<dbReference type="PROSITE" id="PS50886">
    <property type="entry name" value="TRBD"/>
    <property type="match status" value="1"/>
</dbReference>
<keyword evidence="6" id="KW-1185">Reference proteome</keyword>
<dbReference type="InterPro" id="IPR002547">
    <property type="entry name" value="tRNA-bd_dom"/>
</dbReference>
<dbReference type="EMBL" id="JACMSE010000001">
    <property type="protein sequence ID" value="MBC2887923.1"/>
    <property type="molecule type" value="Genomic_DNA"/>
</dbReference>
<comment type="caution">
    <text evidence="5">The sequence shown here is derived from an EMBL/GenBank/DDBJ whole genome shotgun (WGS) entry which is preliminary data.</text>
</comment>
<sequence length="118" mass="13110">MEVAPVKPLITFDDLDKLDIRVGRIARVDDVEKSKKLIKMTVDFGAFTRTILSGMKEERDDCKAELEGRQALFVVNMAPRKMAGEVSEGMIYDIGYEDGILPALAVPEREVPNGVRLG</sequence>
<feature type="domain" description="TRNA-binding" evidence="4">
    <location>
        <begin position="14"/>
        <end position="118"/>
    </location>
</feature>
<evidence type="ECO:0000256" key="3">
    <source>
        <dbReference type="PROSITE-ProRule" id="PRU00209"/>
    </source>
</evidence>
<evidence type="ECO:0000256" key="1">
    <source>
        <dbReference type="ARBA" id="ARBA00022555"/>
    </source>
</evidence>
<dbReference type="Pfam" id="PF01588">
    <property type="entry name" value="tRNA_bind"/>
    <property type="match status" value="1"/>
</dbReference>